<dbReference type="GeneID" id="20198825"/>
<evidence type="ECO:0000256" key="1">
    <source>
        <dbReference type="SAM" id="Coils"/>
    </source>
</evidence>
<evidence type="ECO:0000313" key="6">
    <source>
        <dbReference type="Proteomes" id="UP000015101"/>
    </source>
</evidence>
<dbReference type="KEGG" id="hro:HELRODRAFT_160608"/>
<organism evidence="5 6">
    <name type="scientific">Helobdella robusta</name>
    <name type="common">Californian leech</name>
    <dbReference type="NCBI Taxonomy" id="6412"/>
    <lineage>
        <taxon>Eukaryota</taxon>
        <taxon>Metazoa</taxon>
        <taxon>Spiralia</taxon>
        <taxon>Lophotrochozoa</taxon>
        <taxon>Annelida</taxon>
        <taxon>Clitellata</taxon>
        <taxon>Hirudinea</taxon>
        <taxon>Rhynchobdellida</taxon>
        <taxon>Glossiphoniidae</taxon>
        <taxon>Helobdella</taxon>
    </lineage>
</organism>
<dbReference type="GO" id="GO:0005634">
    <property type="term" value="C:nucleus"/>
    <property type="evidence" value="ECO:0000318"/>
    <property type="project" value="GO_Central"/>
</dbReference>
<name>T1EQH5_HELRO</name>
<feature type="domain" description="SHSP" evidence="3">
    <location>
        <begin position="408"/>
        <end position="481"/>
    </location>
</feature>
<dbReference type="PANTHER" id="PTHR45640:SF26">
    <property type="entry name" value="RE23625P"/>
    <property type="match status" value="1"/>
</dbReference>
<dbReference type="Gene3D" id="2.60.40.790">
    <property type="match status" value="2"/>
</dbReference>
<keyword evidence="6" id="KW-1185">Reference proteome</keyword>
<dbReference type="InterPro" id="IPR001436">
    <property type="entry name" value="Alpha-crystallin/sHSP_animal"/>
</dbReference>
<reference evidence="4 6" key="2">
    <citation type="journal article" date="2013" name="Nature">
        <title>Insights into bilaterian evolution from three spiralian genomes.</title>
        <authorList>
            <person name="Simakov O."/>
            <person name="Marletaz F."/>
            <person name="Cho S.J."/>
            <person name="Edsinger-Gonzales E."/>
            <person name="Havlak P."/>
            <person name="Hellsten U."/>
            <person name="Kuo D.H."/>
            <person name="Larsson T."/>
            <person name="Lv J."/>
            <person name="Arendt D."/>
            <person name="Savage R."/>
            <person name="Osoegawa K."/>
            <person name="de Jong P."/>
            <person name="Grimwood J."/>
            <person name="Chapman J.A."/>
            <person name="Shapiro H."/>
            <person name="Aerts A."/>
            <person name="Otillar R.P."/>
            <person name="Terry A.Y."/>
            <person name="Boore J.L."/>
            <person name="Grigoriev I.V."/>
            <person name="Lindberg D.R."/>
            <person name="Seaver E.C."/>
            <person name="Weisblat D.A."/>
            <person name="Putnam N.H."/>
            <person name="Rokhsar D.S."/>
        </authorList>
    </citation>
    <scope>NUCLEOTIDE SEQUENCE</scope>
</reference>
<dbReference type="AlphaFoldDB" id="T1EQH5"/>
<reference evidence="5" key="3">
    <citation type="submission" date="2015-06" db="UniProtKB">
        <authorList>
            <consortium name="EnsemblMetazoa"/>
        </authorList>
    </citation>
    <scope>IDENTIFICATION</scope>
</reference>
<dbReference type="InterPro" id="IPR002068">
    <property type="entry name" value="A-crystallin/Hsp20_dom"/>
</dbReference>
<dbReference type="OrthoDB" id="10060792at2759"/>
<feature type="region of interest" description="Disordered" evidence="2">
    <location>
        <begin position="352"/>
        <end position="393"/>
    </location>
</feature>
<evidence type="ECO:0000313" key="4">
    <source>
        <dbReference type="EMBL" id="ESO06439.1"/>
    </source>
</evidence>
<evidence type="ECO:0000259" key="3">
    <source>
        <dbReference type="Pfam" id="PF00011"/>
    </source>
</evidence>
<dbReference type="GO" id="GO:0051082">
    <property type="term" value="F:unfolded protein binding"/>
    <property type="evidence" value="ECO:0000318"/>
    <property type="project" value="GO_Central"/>
</dbReference>
<feature type="compositionally biased region" description="Polar residues" evidence="2">
    <location>
        <begin position="352"/>
        <end position="378"/>
    </location>
</feature>
<dbReference type="CDD" id="cd06526">
    <property type="entry name" value="metazoan_ACD"/>
    <property type="match status" value="1"/>
</dbReference>
<dbReference type="InParanoid" id="T1EQH5"/>
<dbReference type="PANTHER" id="PTHR45640">
    <property type="entry name" value="HEAT SHOCK PROTEIN HSP-12.2-RELATED"/>
    <property type="match status" value="1"/>
</dbReference>
<dbReference type="RefSeq" id="XP_009015807.1">
    <property type="nucleotide sequence ID" value="XM_009017559.1"/>
</dbReference>
<evidence type="ECO:0000313" key="5">
    <source>
        <dbReference type="EnsemblMetazoa" id="HelroP160608"/>
    </source>
</evidence>
<dbReference type="GO" id="GO:0009408">
    <property type="term" value="P:response to heat"/>
    <property type="evidence" value="ECO:0000318"/>
    <property type="project" value="GO_Central"/>
</dbReference>
<protein>
    <recommendedName>
        <fullName evidence="3">SHSP domain-containing protein</fullName>
    </recommendedName>
</protein>
<dbReference type="Pfam" id="PF00011">
    <property type="entry name" value="HSP20"/>
    <property type="match status" value="2"/>
</dbReference>
<gene>
    <name evidence="5" type="primary">20198825</name>
    <name evidence="4" type="ORF">HELRODRAFT_160608</name>
</gene>
<dbReference type="GO" id="GO:0005737">
    <property type="term" value="C:cytoplasm"/>
    <property type="evidence" value="ECO:0000318"/>
    <property type="project" value="GO_Central"/>
</dbReference>
<dbReference type="CTD" id="20198825"/>
<dbReference type="InterPro" id="IPR008978">
    <property type="entry name" value="HSP20-like_chaperone"/>
</dbReference>
<sequence length="538" mass="60806">MSLINNNDHCGLRTFQENVNSPEKLSYETINGCYQDDVPCFNNILTNECSNVERMNCNDFSVGKDIKNFQNTEEFNEYTREYIDTKEKVNNFSTVNAFFGNFSPKILNLSRQQFAKGTRSGRTDMTTSQGPFSCLVAGCDKIYLKKAHLKAHTLASNKKTSLPSSMSATSGMTGSLSSSEAIPIPLIHDSMTFENRQTKCIKEMERQAEQDLKRKKREWEREMEKMKEEFLKLHCGTVNELGSDPFVVKRKGSIEILDIKKMKTMITETPDSERRFRLRFDLSDFDVGTVKVMADMEKISVIAYKKNDENKTKKYWRHIAKPKEIDPHKLKSRITSDNVLILEALLHPKTLNLQKKTGPSPSHSFQGSRASSRSKSPPQNTPPSTPHREQPAKIGVPVFIQDDDGQRRMHLTVDVGNMFKPNDITVQVIKENRILIKAKNEERTSEKFTKMKYTKEIELAEKIESYSIRGGLTTDGKLIIGAFVKGYGGDLSKENAGNVIIEELKAPHSSLMLCNILNLASFPPTMPASAAHVQPNGT</sequence>
<dbReference type="GO" id="GO:0042026">
    <property type="term" value="P:protein refolding"/>
    <property type="evidence" value="ECO:0000318"/>
    <property type="project" value="GO_Central"/>
</dbReference>
<reference evidence="6" key="1">
    <citation type="submission" date="2012-12" db="EMBL/GenBank/DDBJ databases">
        <authorList>
            <person name="Hellsten U."/>
            <person name="Grimwood J."/>
            <person name="Chapman J.A."/>
            <person name="Shapiro H."/>
            <person name="Aerts A."/>
            <person name="Otillar R.P."/>
            <person name="Terry A.Y."/>
            <person name="Boore J.L."/>
            <person name="Simakov O."/>
            <person name="Marletaz F."/>
            <person name="Cho S.-J."/>
            <person name="Edsinger-Gonzales E."/>
            <person name="Havlak P."/>
            <person name="Kuo D.-H."/>
            <person name="Larsson T."/>
            <person name="Lv J."/>
            <person name="Arendt D."/>
            <person name="Savage R."/>
            <person name="Osoegawa K."/>
            <person name="de Jong P."/>
            <person name="Lindberg D.R."/>
            <person name="Seaver E.C."/>
            <person name="Weisblat D.A."/>
            <person name="Putnam N.H."/>
            <person name="Grigoriev I.V."/>
            <person name="Rokhsar D.S."/>
        </authorList>
    </citation>
    <scope>NUCLEOTIDE SEQUENCE</scope>
</reference>
<dbReference type="Proteomes" id="UP000015101">
    <property type="component" value="Unassembled WGS sequence"/>
</dbReference>
<dbReference type="HOGENOM" id="CLU_506504_0_0_1"/>
<feature type="domain" description="SHSP" evidence="3">
    <location>
        <begin position="271"/>
        <end position="345"/>
    </location>
</feature>
<proteinExistence type="predicted"/>
<evidence type="ECO:0000256" key="2">
    <source>
        <dbReference type="SAM" id="MobiDB-lite"/>
    </source>
</evidence>
<keyword evidence="1" id="KW-0175">Coiled coil</keyword>
<dbReference type="EMBL" id="KB096324">
    <property type="protein sequence ID" value="ESO06439.1"/>
    <property type="molecule type" value="Genomic_DNA"/>
</dbReference>
<dbReference type="EnsemblMetazoa" id="HelroT160608">
    <property type="protein sequence ID" value="HelroP160608"/>
    <property type="gene ID" value="HelroG160608"/>
</dbReference>
<dbReference type="STRING" id="6412.T1EQH5"/>
<accession>T1EQH5</accession>
<feature type="coiled-coil region" evidence="1">
    <location>
        <begin position="202"/>
        <end position="229"/>
    </location>
</feature>
<dbReference type="EMBL" id="AMQM01000635">
    <property type="status" value="NOT_ANNOTATED_CDS"/>
    <property type="molecule type" value="Genomic_DNA"/>
</dbReference>